<dbReference type="Pfam" id="PF01969">
    <property type="entry name" value="Ni_insertion"/>
    <property type="match status" value="1"/>
</dbReference>
<name>A0ABV6NF80_9BACI</name>
<dbReference type="RefSeq" id="WP_273841687.1">
    <property type="nucleotide sequence ID" value="NZ_JAQQWT010000004.1"/>
</dbReference>
<evidence type="ECO:0000313" key="2">
    <source>
        <dbReference type="EMBL" id="MFC0559393.1"/>
    </source>
</evidence>
<proteinExistence type="predicted"/>
<reference evidence="2 3" key="1">
    <citation type="submission" date="2024-09" db="EMBL/GenBank/DDBJ databases">
        <authorList>
            <person name="Sun Q."/>
            <person name="Mori K."/>
        </authorList>
    </citation>
    <scope>NUCLEOTIDE SEQUENCE [LARGE SCALE GENOMIC DNA]</scope>
    <source>
        <strain evidence="2 3">NCAIM B.02301</strain>
    </source>
</reference>
<dbReference type="Gene3D" id="3.10.20.300">
    <property type="entry name" value="mk0293 like domain"/>
    <property type="match status" value="1"/>
</dbReference>
<comment type="caution">
    <text evidence="2">The sequence shown here is derived from an EMBL/GenBank/DDBJ whole genome shotgun (WGS) entry which is preliminary data.</text>
</comment>
<evidence type="ECO:0000256" key="1">
    <source>
        <dbReference type="ARBA" id="ARBA00022596"/>
    </source>
</evidence>
<keyword evidence="1" id="KW-0533">Nickel</keyword>
<organism evidence="2 3">
    <name type="scientific">Halalkalibacter alkalisediminis</name>
    <dbReference type="NCBI Taxonomy" id="935616"/>
    <lineage>
        <taxon>Bacteria</taxon>
        <taxon>Bacillati</taxon>
        <taxon>Bacillota</taxon>
        <taxon>Bacilli</taxon>
        <taxon>Bacillales</taxon>
        <taxon>Bacillaceae</taxon>
        <taxon>Halalkalibacter</taxon>
    </lineage>
</organism>
<dbReference type="PANTHER" id="PTHR36566:SF1">
    <property type="entry name" value="PYRIDINIUM-3,5-BISTHIOCARBOXYLIC ACID MONONUCLEOTIDE NICKEL INSERTION PROTEIN"/>
    <property type="match status" value="1"/>
</dbReference>
<dbReference type="InterPro" id="IPR002822">
    <property type="entry name" value="Ni_insertion"/>
</dbReference>
<dbReference type="EC" id="4.99.1.12" evidence="2"/>
<protein>
    <submittedName>
        <fullName evidence="2">Nickel insertion protein</fullName>
        <ecNumber evidence="2">4.99.1.12</ecNumber>
    </submittedName>
</protein>
<dbReference type="Proteomes" id="UP001589833">
    <property type="component" value="Unassembled WGS sequence"/>
</dbReference>
<accession>A0ABV6NF80</accession>
<keyword evidence="3" id="KW-1185">Reference proteome</keyword>
<evidence type="ECO:0000313" key="3">
    <source>
        <dbReference type="Proteomes" id="UP001589833"/>
    </source>
</evidence>
<dbReference type="EMBL" id="JBHLTR010000013">
    <property type="protein sequence ID" value="MFC0559393.1"/>
    <property type="molecule type" value="Genomic_DNA"/>
</dbReference>
<dbReference type="PANTHER" id="PTHR36566">
    <property type="entry name" value="NICKEL INSERTION PROTEIN-RELATED"/>
    <property type="match status" value="1"/>
</dbReference>
<keyword evidence="2" id="KW-0456">Lyase</keyword>
<gene>
    <name evidence="2" type="primary">larC</name>
    <name evidence="2" type="ORF">ACFFH4_10070</name>
</gene>
<dbReference type="GO" id="GO:0016829">
    <property type="term" value="F:lyase activity"/>
    <property type="evidence" value="ECO:0007669"/>
    <property type="project" value="UniProtKB-KW"/>
</dbReference>
<dbReference type="Gene3D" id="3.30.70.1380">
    <property type="entry name" value="Transcriptional regulatory protein pf0864 domain like"/>
    <property type="match status" value="1"/>
</dbReference>
<sequence length="158" mass="18389">MNAHFSHRDEHIDDNMIKMEVNLDDMSPEWLGFLLDKLLAKGANDVFYIPIYMKKNRPGVLLQLLCSSEKLNEIKSIIFSETTTLGIRYSPIHVHRLERRFRKIETPWGPVTLKEGLHNGAIVQAAPEYDDCKRLAEKANIPLKHVFQFVWKEIPNYS</sequence>